<name>A0A1M6WGG0_9BRAD</name>
<dbReference type="InterPro" id="IPR036291">
    <property type="entry name" value="NAD(P)-bd_dom_sf"/>
</dbReference>
<evidence type="ECO:0000313" key="2">
    <source>
        <dbReference type="EMBL" id="SEC82109.1"/>
    </source>
</evidence>
<dbReference type="OrthoDB" id="9813657at2"/>
<reference evidence="2 3" key="1">
    <citation type="submission" date="2016-10" db="EMBL/GenBank/DDBJ databases">
        <authorList>
            <person name="de Groot N.N."/>
        </authorList>
    </citation>
    <scope>NUCLEOTIDE SEQUENCE [LARGE SCALE GENOMIC DNA]</scope>
    <source>
        <strain evidence="2 3">GAS522</strain>
    </source>
</reference>
<gene>
    <name evidence="2" type="ORF">SAMN05444171_2337</name>
</gene>
<dbReference type="PANTHER" id="PTHR43818">
    <property type="entry name" value="BCDNA.GH03377"/>
    <property type="match status" value="1"/>
</dbReference>
<dbReference type="Gene3D" id="3.40.50.720">
    <property type="entry name" value="NAD(P)-binding Rossmann-like Domain"/>
    <property type="match status" value="1"/>
</dbReference>
<evidence type="ECO:0000313" key="3">
    <source>
        <dbReference type="Proteomes" id="UP000183208"/>
    </source>
</evidence>
<dbReference type="PANTHER" id="PTHR43818:SF7">
    <property type="entry name" value="DEHYDROGENASE"/>
    <property type="match status" value="1"/>
</dbReference>
<dbReference type="AlphaFoldDB" id="A0A1M6WGG0"/>
<dbReference type="Proteomes" id="UP000183208">
    <property type="component" value="Unassembled WGS sequence"/>
</dbReference>
<feature type="domain" description="Gfo/Idh/MocA-like oxidoreductase N-terminal" evidence="1">
    <location>
        <begin position="4"/>
        <end position="113"/>
    </location>
</feature>
<dbReference type="InterPro" id="IPR050463">
    <property type="entry name" value="Gfo/Idh/MocA_oxidrdct_glycsds"/>
</dbReference>
<dbReference type="SUPFAM" id="SSF51735">
    <property type="entry name" value="NAD(P)-binding Rossmann-fold domains"/>
    <property type="match status" value="1"/>
</dbReference>
<sequence length="310" mass="32840">MSPLRIAIVGFGKIARDQHVPAIAATEGAVLAAVASPNTSLAGVPQVATLEELLRNGPPFDAVALCTPPQVRRDQAAIALAAGKHVLLEKPPGAMLSEIGPLLTAAVAARRTLFATWHSRVAPAVEPARLLLAGRRITAVRISWKEDVRVWHPGQAWIWQPGGLGVFDPGINALSILTRILPQPLFVTSADLAFPANRDAPIAATLRLADAAGLPIFAEFDFRQTGPQSWDIHLDTDQGPVILSSGGAKLSAGGVQHVVAAAAEYAGLYRRFVELTATGEPDVDLTPFQLVADAFLLGHRRTVEPFEDAT</sequence>
<protein>
    <submittedName>
        <fullName evidence="2">Galactose 1-dehydrogenase</fullName>
    </submittedName>
</protein>
<dbReference type="Pfam" id="PF01408">
    <property type="entry name" value="GFO_IDH_MocA"/>
    <property type="match status" value="1"/>
</dbReference>
<dbReference type="GO" id="GO:0000166">
    <property type="term" value="F:nucleotide binding"/>
    <property type="evidence" value="ECO:0007669"/>
    <property type="project" value="InterPro"/>
</dbReference>
<dbReference type="EMBL" id="FNTI01000001">
    <property type="protein sequence ID" value="SEC82109.1"/>
    <property type="molecule type" value="Genomic_DNA"/>
</dbReference>
<dbReference type="InterPro" id="IPR000683">
    <property type="entry name" value="Gfo/Idh/MocA-like_OxRdtase_N"/>
</dbReference>
<dbReference type="RefSeq" id="WP_074819076.1">
    <property type="nucleotide sequence ID" value="NZ_FNTI01000001.1"/>
</dbReference>
<evidence type="ECO:0000259" key="1">
    <source>
        <dbReference type="Pfam" id="PF01408"/>
    </source>
</evidence>
<dbReference type="Gene3D" id="3.30.360.10">
    <property type="entry name" value="Dihydrodipicolinate Reductase, domain 2"/>
    <property type="match status" value="1"/>
</dbReference>
<accession>A0A1M6WGG0</accession>
<organism evidence="2 3">
    <name type="scientific">Bradyrhizobium lablabi</name>
    <dbReference type="NCBI Taxonomy" id="722472"/>
    <lineage>
        <taxon>Bacteria</taxon>
        <taxon>Pseudomonadati</taxon>
        <taxon>Pseudomonadota</taxon>
        <taxon>Alphaproteobacteria</taxon>
        <taxon>Hyphomicrobiales</taxon>
        <taxon>Nitrobacteraceae</taxon>
        <taxon>Bradyrhizobium</taxon>
    </lineage>
</organism>
<proteinExistence type="predicted"/>